<accession>A0A644TJR0</accession>
<gene>
    <name evidence="2" type="primary">ywqE_1</name>
    <name evidence="2" type="ORF">SDC9_12866</name>
</gene>
<dbReference type="GO" id="GO:0004725">
    <property type="term" value="F:protein tyrosine phosphatase activity"/>
    <property type="evidence" value="ECO:0007669"/>
    <property type="project" value="UniProtKB-EC"/>
</dbReference>
<keyword evidence="1 2" id="KW-0378">Hydrolase</keyword>
<dbReference type="AlphaFoldDB" id="A0A644TJR0"/>
<dbReference type="EC" id="3.1.3.48" evidence="2"/>
<dbReference type="Gene3D" id="3.20.20.140">
    <property type="entry name" value="Metal-dependent hydrolases"/>
    <property type="match status" value="1"/>
</dbReference>
<organism evidence="2">
    <name type="scientific">bioreactor metagenome</name>
    <dbReference type="NCBI Taxonomy" id="1076179"/>
    <lineage>
        <taxon>unclassified sequences</taxon>
        <taxon>metagenomes</taxon>
        <taxon>ecological metagenomes</taxon>
    </lineage>
</organism>
<dbReference type="GO" id="GO:0030145">
    <property type="term" value="F:manganese ion binding"/>
    <property type="evidence" value="ECO:0007669"/>
    <property type="project" value="InterPro"/>
</dbReference>
<protein>
    <submittedName>
        <fullName evidence="2">Tyrosine-protein phosphatase YwqE</fullName>
        <ecNumber evidence="2">3.1.3.48</ecNumber>
    </submittedName>
</protein>
<dbReference type="InterPro" id="IPR016667">
    <property type="entry name" value="Caps_polysacc_synth_CpsB/CapC"/>
</dbReference>
<dbReference type="PANTHER" id="PTHR39181:SF1">
    <property type="entry name" value="TYROSINE-PROTEIN PHOSPHATASE YWQE"/>
    <property type="match status" value="1"/>
</dbReference>
<reference evidence="2" key="1">
    <citation type="submission" date="2019-08" db="EMBL/GenBank/DDBJ databases">
        <authorList>
            <person name="Kucharzyk K."/>
            <person name="Murdoch R.W."/>
            <person name="Higgins S."/>
            <person name="Loffler F."/>
        </authorList>
    </citation>
    <scope>NUCLEOTIDE SEQUENCE</scope>
</reference>
<proteinExistence type="predicted"/>
<sequence>MIDVHAHILDGVDDGAQSMTDSIELLRMAADSGTTDIIATPHLIEGASHLSWETIKEKTDVLNGNALSAGIPIRVHTGAEIELNLDMLDMIEKGQGGYCLAGSKYILVELPMESIPRCADDFFYELQLRDLVPVLAHPERHSNLQKHPEILLVWVQHGILLQCNAGSFTGMFGTKAQAFAEILLNNNMVHFLGSDAHKIERRNTDMREAVARMKTLVSELYVEQIVAANPQAILDKRLLDIVVPKEIVEPKAERKGFFGKFWR</sequence>
<dbReference type="PIRSF" id="PIRSF016557">
    <property type="entry name" value="Caps_synth_CpsB"/>
    <property type="match status" value="1"/>
</dbReference>
<evidence type="ECO:0000313" key="2">
    <source>
        <dbReference type="EMBL" id="MPL67176.1"/>
    </source>
</evidence>
<dbReference type="SUPFAM" id="SSF89550">
    <property type="entry name" value="PHP domain-like"/>
    <property type="match status" value="1"/>
</dbReference>
<name>A0A644TJR0_9ZZZZ</name>
<dbReference type="Pfam" id="PF19567">
    <property type="entry name" value="CpsB_CapC"/>
    <property type="match status" value="1"/>
</dbReference>
<dbReference type="EMBL" id="VSSQ01000035">
    <property type="protein sequence ID" value="MPL67176.1"/>
    <property type="molecule type" value="Genomic_DNA"/>
</dbReference>
<evidence type="ECO:0000256" key="1">
    <source>
        <dbReference type="ARBA" id="ARBA00022801"/>
    </source>
</evidence>
<dbReference type="InterPro" id="IPR016195">
    <property type="entry name" value="Pol/histidinol_Pase-like"/>
</dbReference>
<dbReference type="PANTHER" id="PTHR39181">
    <property type="entry name" value="TYROSINE-PROTEIN PHOSPHATASE YWQE"/>
    <property type="match status" value="1"/>
</dbReference>
<comment type="caution">
    <text evidence="2">The sequence shown here is derived from an EMBL/GenBank/DDBJ whole genome shotgun (WGS) entry which is preliminary data.</text>
</comment>